<name>M9WGQ1_9MOLU</name>
<organism evidence="1 2">
    <name type="scientific">Mycoplasma putrefaciens Mput9231</name>
    <dbReference type="NCBI Taxonomy" id="1292033"/>
    <lineage>
        <taxon>Bacteria</taxon>
        <taxon>Bacillati</taxon>
        <taxon>Mycoplasmatota</taxon>
        <taxon>Mollicutes</taxon>
        <taxon>Mycoplasmataceae</taxon>
        <taxon>Mycoplasma</taxon>
    </lineage>
</organism>
<proteinExistence type="predicted"/>
<evidence type="ECO:0000313" key="2">
    <source>
        <dbReference type="Proteomes" id="UP000012984"/>
    </source>
</evidence>
<dbReference type="PATRIC" id="fig|1292033.3.peg.189"/>
<dbReference type="EMBL" id="CP004357">
    <property type="protein sequence ID" value="AGJ90635.1"/>
    <property type="molecule type" value="Genomic_DNA"/>
</dbReference>
<accession>M9WGQ1</accession>
<evidence type="ECO:0000313" key="1">
    <source>
        <dbReference type="EMBL" id="AGJ90635.1"/>
    </source>
</evidence>
<gene>
    <name evidence="1" type="ORF">MPUT9231_2010</name>
</gene>
<dbReference type="KEGG" id="mput:MPUT9231_2010"/>
<reference evidence="1 2" key="1">
    <citation type="journal article" date="2013" name="Genome Announc.">
        <title>Complete Genome Sequence of Mycoplasma putrefaciens Strain 9231, One of the Agents of Contagious Agalactia in Goats.</title>
        <authorList>
            <person name="Dupuy V."/>
            <person name="Sirand-Pugnet P."/>
            <person name="Baranowski E."/>
            <person name="Barre A."/>
            <person name="Breton M."/>
            <person name="Couture C."/>
            <person name="Dordet-Frisoni E."/>
            <person name="Gaurivaud P."/>
            <person name="Jacob D."/>
            <person name="Lemaitre C."/>
            <person name="Manso-Silvan L."/>
            <person name="Nikolski M."/>
            <person name="Nouvel L.X."/>
            <person name="Poumarat F."/>
            <person name="Tardy F."/>
            <person name="Thebault P."/>
            <person name="Theil S."/>
            <person name="Citti C."/>
            <person name="Blanchard A."/>
            <person name="Thiaucourt F."/>
        </authorList>
    </citation>
    <scope>NUCLEOTIDE SEQUENCE [LARGE SCALE GENOMIC DNA]</scope>
    <source>
        <strain evidence="1">Mput9231</strain>
    </source>
</reference>
<dbReference type="HOGENOM" id="CLU_2194046_0_0_14"/>
<keyword evidence="2" id="KW-1185">Reference proteome</keyword>
<sequence length="108" mass="12469">MSRKNNENNVFDIVLSNSLKDDFGINSENNQKQNDLAIEFINSNSGATKETPIKEKATYKRTSLYITKEVEELQKQVDNLLRDNWGVKVTNTDIYLEGLKSILKKWTK</sequence>
<dbReference type="RefSeq" id="WP_015587271.1">
    <property type="nucleotide sequence ID" value="NC_021083.1"/>
</dbReference>
<dbReference type="Proteomes" id="UP000012984">
    <property type="component" value="Chromosome"/>
</dbReference>
<dbReference type="AlphaFoldDB" id="M9WGQ1"/>
<protein>
    <submittedName>
        <fullName evidence="1">Uncharacterized protein</fullName>
    </submittedName>
</protein>